<dbReference type="EMBL" id="CP021015">
    <property type="protein sequence ID" value="ATS86556.1"/>
    <property type="molecule type" value="Genomic_DNA"/>
</dbReference>
<gene>
    <name evidence="1" type="ORF">XcfCFBP6991P_09415</name>
</gene>
<proteinExistence type="predicted"/>
<sequence length="65" mass="7323">MQRSNAYLTLLDEALSEKLLASTRLHLQQQRALGHDAFRAMVEAKTHRFAGVSPAHQPRKPNTVD</sequence>
<evidence type="ECO:0000313" key="1">
    <source>
        <dbReference type="EMBL" id="ATS86556.1"/>
    </source>
</evidence>
<dbReference type="AlphaFoldDB" id="A0AB33FE01"/>
<accession>A0AB33FE01</accession>
<name>A0AB33FE01_XANCI</name>
<evidence type="ECO:0000313" key="2">
    <source>
        <dbReference type="Proteomes" id="UP000230560"/>
    </source>
</evidence>
<evidence type="ECO:0008006" key="3">
    <source>
        <dbReference type="Google" id="ProtNLM"/>
    </source>
</evidence>
<protein>
    <recommendedName>
        <fullName evidence="3">Transposase</fullName>
    </recommendedName>
</protein>
<dbReference type="Proteomes" id="UP000230560">
    <property type="component" value="Chromosome"/>
</dbReference>
<reference evidence="1 2" key="1">
    <citation type="journal article" date="2017" name="BMC Genomics">
        <title>Xanthomonas adaptation to common bean is associated with horizontal transfers of genes encoding TAL effectors.</title>
        <authorList>
            <person name="Ruh M."/>
            <person name="Briand M."/>
            <person name="Bonneau S."/>
            <person name="Jacques M.A."/>
            <person name="Chen N.W.G."/>
        </authorList>
    </citation>
    <scope>NUCLEOTIDE SEQUENCE [LARGE SCALE GENOMIC DNA]</scope>
    <source>
        <strain evidence="1 2">CFBP6991</strain>
    </source>
</reference>
<organism evidence="1 2">
    <name type="scientific">Xanthomonas citri pv. phaseoli var. fuscans</name>
    <dbReference type="NCBI Taxonomy" id="473423"/>
    <lineage>
        <taxon>Bacteria</taxon>
        <taxon>Pseudomonadati</taxon>
        <taxon>Pseudomonadota</taxon>
        <taxon>Gammaproteobacteria</taxon>
        <taxon>Lysobacterales</taxon>
        <taxon>Lysobacteraceae</taxon>
        <taxon>Xanthomonas</taxon>
    </lineage>
</organism>